<evidence type="ECO:0000313" key="1">
    <source>
        <dbReference type="EMBL" id="DAD90850.1"/>
    </source>
</evidence>
<sequence>MTVRELIEYLEKCDQEQECCIDANKTLYEIEYVDNLYDGFGINIVAGLEKEEEE</sequence>
<proteinExistence type="predicted"/>
<accession>A0A8S5N9C9</accession>
<name>A0A8S5N9C9_9CAUD</name>
<dbReference type="EMBL" id="BK015095">
    <property type="protein sequence ID" value="DAD90850.1"/>
    <property type="molecule type" value="Genomic_DNA"/>
</dbReference>
<reference evidence="1" key="1">
    <citation type="journal article" date="2021" name="Proc. Natl. Acad. Sci. U.S.A.">
        <title>A Catalog of Tens of Thousands of Viruses from Human Metagenomes Reveals Hidden Associations with Chronic Diseases.</title>
        <authorList>
            <person name="Tisza M.J."/>
            <person name="Buck C.B."/>
        </authorList>
    </citation>
    <scope>NUCLEOTIDE SEQUENCE</scope>
    <source>
        <strain evidence="1">Ct0dB2</strain>
    </source>
</reference>
<protein>
    <submittedName>
        <fullName evidence="1">Uncharacterized protein</fullName>
    </submittedName>
</protein>
<organism evidence="1">
    <name type="scientific">Podoviridae sp. ct0dB2</name>
    <dbReference type="NCBI Taxonomy" id="2826535"/>
    <lineage>
        <taxon>Viruses</taxon>
        <taxon>Duplodnaviria</taxon>
        <taxon>Heunggongvirae</taxon>
        <taxon>Uroviricota</taxon>
        <taxon>Caudoviricetes</taxon>
    </lineage>
</organism>